<dbReference type="AlphaFoldDB" id="T1A932"/>
<sequence>MERNTPKTSANSSKPSSRTEKDESALSHAGTHTKGKAYDPSRSANTRTVETVAISKVSACEECGEDLRTVRPEGHERRTQIDIVFEKVVSHVDAEVKSCPHCGSQTRAPFPETFAGPVQYGPGLKAYALNLAVAQMISLKRVQQSIQTLIGLAISEATILKYVLQLHLALTRWERLAIDRILTAPAMHVDET</sequence>
<name>T1A932_9ZZZZ</name>
<reference evidence="3" key="2">
    <citation type="journal article" date="2014" name="ISME J.">
        <title>Microbial stratification in low pH oxic and suboxic macroscopic growths along an acid mine drainage.</title>
        <authorList>
            <person name="Mendez-Garcia C."/>
            <person name="Mesa V."/>
            <person name="Sprenger R.R."/>
            <person name="Richter M."/>
            <person name="Diez M.S."/>
            <person name="Solano J."/>
            <person name="Bargiela R."/>
            <person name="Golyshina O.V."/>
            <person name="Manteca A."/>
            <person name="Ramos J.L."/>
            <person name="Gallego J.R."/>
            <person name="Llorente I."/>
            <person name="Martins Dos Santos V.A."/>
            <person name="Jensen O.N."/>
            <person name="Pelaez A.I."/>
            <person name="Sanchez J."/>
            <person name="Ferrer M."/>
        </authorList>
    </citation>
    <scope>NUCLEOTIDE SEQUENCE</scope>
</reference>
<organism evidence="3">
    <name type="scientific">mine drainage metagenome</name>
    <dbReference type="NCBI Taxonomy" id="410659"/>
    <lineage>
        <taxon>unclassified sequences</taxon>
        <taxon>metagenomes</taxon>
        <taxon>ecological metagenomes</taxon>
    </lineage>
</organism>
<proteinExistence type="predicted"/>
<reference evidence="3" key="1">
    <citation type="submission" date="2013-08" db="EMBL/GenBank/DDBJ databases">
        <authorList>
            <person name="Mendez C."/>
            <person name="Richter M."/>
            <person name="Ferrer M."/>
            <person name="Sanchez J."/>
        </authorList>
    </citation>
    <scope>NUCLEOTIDE SEQUENCE</scope>
</reference>
<feature type="region of interest" description="Disordered" evidence="1">
    <location>
        <begin position="1"/>
        <end position="47"/>
    </location>
</feature>
<dbReference type="InterPro" id="IPR004291">
    <property type="entry name" value="Transposase_IS66_central"/>
</dbReference>
<dbReference type="EMBL" id="AUZZ01003375">
    <property type="protein sequence ID" value="EQD57146.1"/>
    <property type="molecule type" value="Genomic_DNA"/>
</dbReference>
<evidence type="ECO:0000256" key="1">
    <source>
        <dbReference type="SAM" id="MobiDB-lite"/>
    </source>
</evidence>
<feature type="domain" description="Transposase IS66 central" evidence="2">
    <location>
        <begin position="118"/>
        <end position="192"/>
    </location>
</feature>
<feature type="compositionally biased region" description="Polar residues" evidence="1">
    <location>
        <begin position="1"/>
        <end position="16"/>
    </location>
</feature>
<dbReference type="InterPro" id="IPR052344">
    <property type="entry name" value="Transposase-related"/>
</dbReference>
<dbReference type="Pfam" id="PF03050">
    <property type="entry name" value="DDE_Tnp_IS66"/>
    <property type="match status" value="1"/>
</dbReference>
<comment type="caution">
    <text evidence="3">The sequence shown here is derived from an EMBL/GenBank/DDBJ whole genome shotgun (WGS) entry which is preliminary data.</text>
</comment>
<gene>
    <name evidence="3" type="ORF">B2A_04945</name>
</gene>
<accession>T1A932</accession>
<feature type="non-terminal residue" evidence="3">
    <location>
        <position position="192"/>
    </location>
</feature>
<evidence type="ECO:0000313" key="3">
    <source>
        <dbReference type="EMBL" id="EQD57146.1"/>
    </source>
</evidence>
<evidence type="ECO:0000259" key="2">
    <source>
        <dbReference type="Pfam" id="PF03050"/>
    </source>
</evidence>
<dbReference type="PANTHER" id="PTHR33678">
    <property type="entry name" value="BLL1576 PROTEIN"/>
    <property type="match status" value="1"/>
</dbReference>
<protein>
    <submittedName>
        <fullName evidence="3">Transposase IS66</fullName>
    </submittedName>
</protein>